<dbReference type="SUPFAM" id="SSF55347">
    <property type="entry name" value="Glyceraldehyde-3-phosphate dehydrogenase-like, C-terminal domain"/>
    <property type="match status" value="1"/>
</dbReference>
<proteinExistence type="predicted"/>
<dbReference type="Pfam" id="PF02894">
    <property type="entry name" value="GFO_IDH_MocA_C"/>
    <property type="match status" value="1"/>
</dbReference>
<dbReference type="Gene3D" id="3.30.360.10">
    <property type="entry name" value="Dihydrodipicolinate Reductase, domain 2"/>
    <property type="match status" value="1"/>
</dbReference>
<dbReference type="InterPro" id="IPR000683">
    <property type="entry name" value="Gfo/Idh/MocA-like_OxRdtase_N"/>
</dbReference>
<dbReference type="SUPFAM" id="SSF51735">
    <property type="entry name" value="NAD(P)-binding Rossmann-fold domains"/>
    <property type="match status" value="1"/>
</dbReference>
<evidence type="ECO:0000313" key="3">
    <source>
        <dbReference type="EMBL" id="MBE8719635.1"/>
    </source>
</evidence>
<accession>A0ABR9T2X8</accession>
<protein>
    <submittedName>
        <fullName evidence="3">4,5-dihydroxyphthalate dehydrogenase</fullName>
    </submittedName>
</protein>
<dbReference type="PANTHER" id="PTHR43377:SF2">
    <property type="entry name" value="BINDING ROSSMANN FOLD OXIDOREDUCTASE, PUTATIVE (AFU_ORTHOLOGUE AFUA_4G00560)-RELATED"/>
    <property type="match status" value="1"/>
</dbReference>
<dbReference type="InterPro" id="IPR006311">
    <property type="entry name" value="TAT_signal"/>
</dbReference>
<dbReference type="InterPro" id="IPR004104">
    <property type="entry name" value="Gfo/Idh/MocA-like_OxRdtase_C"/>
</dbReference>
<reference evidence="3 4" key="1">
    <citation type="submission" date="2018-02" db="EMBL/GenBank/DDBJ databases">
        <title>Sphingobacterium KA21.</title>
        <authorList>
            <person name="Vasarhelyi B.M."/>
            <person name="Deshmukh S."/>
            <person name="Balint B."/>
            <person name="Kukolya J."/>
        </authorList>
    </citation>
    <scope>NUCLEOTIDE SEQUENCE [LARGE SCALE GENOMIC DNA]</scope>
    <source>
        <strain evidence="3 4">Ka21</strain>
    </source>
</reference>
<dbReference type="EMBL" id="PSKQ01000013">
    <property type="protein sequence ID" value="MBE8719635.1"/>
    <property type="molecule type" value="Genomic_DNA"/>
</dbReference>
<dbReference type="Pfam" id="PF01408">
    <property type="entry name" value="GFO_IDH_MocA"/>
    <property type="match status" value="1"/>
</dbReference>
<feature type="domain" description="Gfo/Idh/MocA-like oxidoreductase C-terminal" evidence="2">
    <location>
        <begin position="170"/>
        <end position="452"/>
    </location>
</feature>
<dbReference type="RefSeq" id="WP_196938664.1">
    <property type="nucleotide sequence ID" value="NZ_MU158689.1"/>
</dbReference>
<sequence length="465" mass="53356">MTNFSRRDFLYALGVLAAGTTVHMPSKAFGLTRKLRVTLVGTGVRGISFWGRRLVEQYPDLLEFVGLSDINPGRLEFAREYMKVDCPVFLDFDEMLNQVKPDLIIVCTKDSSHHTFIINGLKAGCDVLTEKPLTTDEVKAQAILDAERRSGKNLIVGFNYRWSPYMTKIKELLQNGEIGEVTSVDFNWYLNVHHGASYFRRWHGLMKDGGSLWIHKATHHFDLLNWWLDSDPEEVFAYGALEHYGSSGPFRGTNCRSCDHKTECQYYWDITKDKHAMQLYVANEEHDGYWRDGCVYRHEIDIYDKMSAQIKYANNTIVNYSLTTYSPFEGWRIAFNGQHGRIEAWLDIPWMKNEQLDQESLHAAEMEQATRDDMIHEPLVLYKNWNEYKIIQVGSERSGHGGGDRRLHDKLFKNPESADPYKHSAGIRDGVMSVLVGVAARKSITTNAPVKIATLTDLVPMVKRE</sequence>
<feature type="domain" description="Gfo/Idh/MocA-like oxidoreductase N-terminal" evidence="1">
    <location>
        <begin position="36"/>
        <end position="158"/>
    </location>
</feature>
<evidence type="ECO:0000259" key="2">
    <source>
        <dbReference type="Pfam" id="PF02894"/>
    </source>
</evidence>
<evidence type="ECO:0000313" key="4">
    <source>
        <dbReference type="Proteomes" id="UP000618319"/>
    </source>
</evidence>
<dbReference type="PROSITE" id="PS51318">
    <property type="entry name" value="TAT"/>
    <property type="match status" value="1"/>
</dbReference>
<dbReference type="Proteomes" id="UP000618319">
    <property type="component" value="Unassembled WGS sequence"/>
</dbReference>
<comment type="caution">
    <text evidence="3">The sequence shown here is derived from an EMBL/GenBank/DDBJ whole genome shotgun (WGS) entry which is preliminary data.</text>
</comment>
<evidence type="ECO:0000259" key="1">
    <source>
        <dbReference type="Pfam" id="PF01408"/>
    </source>
</evidence>
<keyword evidence="4" id="KW-1185">Reference proteome</keyword>
<dbReference type="InterPro" id="IPR036291">
    <property type="entry name" value="NAD(P)-bd_dom_sf"/>
</dbReference>
<dbReference type="InterPro" id="IPR051450">
    <property type="entry name" value="Gfo/Idh/MocA_Oxidoreductases"/>
</dbReference>
<organism evidence="3 4">
    <name type="scientific">Sphingobacterium pedocola</name>
    <dbReference type="NCBI Taxonomy" id="2082722"/>
    <lineage>
        <taxon>Bacteria</taxon>
        <taxon>Pseudomonadati</taxon>
        <taxon>Bacteroidota</taxon>
        <taxon>Sphingobacteriia</taxon>
        <taxon>Sphingobacteriales</taxon>
        <taxon>Sphingobacteriaceae</taxon>
        <taxon>Sphingobacterium</taxon>
    </lineage>
</organism>
<name>A0ABR9T2X8_9SPHI</name>
<dbReference type="PANTHER" id="PTHR43377">
    <property type="entry name" value="BILIVERDIN REDUCTASE A"/>
    <property type="match status" value="1"/>
</dbReference>
<gene>
    <name evidence="3" type="ORF">C4F40_02705</name>
</gene>
<dbReference type="Gene3D" id="3.40.50.720">
    <property type="entry name" value="NAD(P)-binding Rossmann-like Domain"/>
    <property type="match status" value="1"/>
</dbReference>